<dbReference type="EMBL" id="KZ613483">
    <property type="protein sequence ID" value="PMD20772.1"/>
    <property type="molecule type" value="Genomic_DNA"/>
</dbReference>
<dbReference type="Proteomes" id="UP000235672">
    <property type="component" value="Unassembled WGS sequence"/>
</dbReference>
<reference evidence="1 2" key="1">
    <citation type="submission" date="2016-05" db="EMBL/GenBank/DDBJ databases">
        <title>A degradative enzymes factory behind the ericoid mycorrhizal symbiosis.</title>
        <authorList>
            <consortium name="DOE Joint Genome Institute"/>
            <person name="Martino E."/>
            <person name="Morin E."/>
            <person name="Grelet G."/>
            <person name="Kuo A."/>
            <person name="Kohler A."/>
            <person name="Daghino S."/>
            <person name="Barry K."/>
            <person name="Choi C."/>
            <person name="Cichocki N."/>
            <person name="Clum A."/>
            <person name="Copeland A."/>
            <person name="Hainaut M."/>
            <person name="Haridas S."/>
            <person name="Labutti K."/>
            <person name="Lindquist E."/>
            <person name="Lipzen A."/>
            <person name="Khouja H.-R."/>
            <person name="Murat C."/>
            <person name="Ohm R."/>
            <person name="Olson A."/>
            <person name="Spatafora J."/>
            <person name="Veneault-Fourrey C."/>
            <person name="Henrissat B."/>
            <person name="Grigoriev I."/>
            <person name="Martin F."/>
            <person name="Perotto S."/>
        </authorList>
    </citation>
    <scope>NUCLEOTIDE SEQUENCE [LARGE SCALE GENOMIC DNA]</scope>
    <source>
        <strain evidence="1 2">UAMH 7357</strain>
    </source>
</reference>
<accession>A0A2J6Q3C3</accession>
<gene>
    <name evidence="1" type="ORF">NA56DRAFT_155997</name>
</gene>
<keyword evidence="2" id="KW-1185">Reference proteome</keyword>
<organism evidence="1 2">
    <name type="scientific">Hyaloscypha hepaticicola</name>
    <dbReference type="NCBI Taxonomy" id="2082293"/>
    <lineage>
        <taxon>Eukaryota</taxon>
        <taxon>Fungi</taxon>
        <taxon>Dikarya</taxon>
        <taxon>Ascomycota</taxon>
        <taxon>Pezizomycotina</taxon>
        <taxon>Leotiomycetes</taxon>
        <taxon>Helotiales</taxon>
        <taxon>Hyaloscyphaceae</taxon>
        <taxon>Hyaloscypha</taxon>
    </lineage>
</organism>
<proteinExistence type="predicted"/>
<evidence type="ECO:0000313" key="2">
    <source>
        <dbReference type="Proteomes" id="UP000235672"/>
    </source>
</evidence>
<evidence type="ECO:0000313" key="1">
    <source>
        <dbReference type="EMBL" id="PMD20772.1"/>
    </source>
</evidence>
<protein>
    <submittedName>
        <fullName evidence="1">Uncharacterized protein</fullName>
    </submittedName>
</protein>
<sequence length="184" mass="20760">MMGGVGVQTVDIKLIKPAQRRSWGVSLHCSLYAGNLTWSPPERRRALQSAIVWWSLSGQGMVTVLMDCQLLYSACLHIAQHTCMGALLESGTAEQQARYWTDQLHLDTYGVYQTYPEPFRMFQNLPVAILNKCPIYRLFYSPYGRGSARAARYQVTGFWGINFDIIIPPVCSISWSSHADQGFC</sequence>
<dbReference type="AlphaFoldDB" id="A0A2J6Q3C3"/>
<name>A0A2J6Q3C3_9HELO</name>